<organism evidence="2 3">
    <name type="scientific">Holothuria leucospilota</name>
    <name type="common">Black long sea cucumber</name>
    <name type="synonym">Mertensiothuria leucospilota</name>
    <dbReference type="NCBI Taxonomy" id="206669"/>
    <lineage>
        <taxon>Eukaryota</taxon>
        <taxon>Metazoa</taxon>
        <taxon>Echinodermata</taxon>
        <taxon>Eleutherozoa</taxon>
        <taxon>Echinozoa</taxon>
        <taxon>Holothuroidea</taxon>
        <taxon>Aspidochirotacea</taxon>
        <taxon>Aspidochirotida</taxon>
        <taxon>Holothuriidae</taxon>
        <taxon>Holothuria</taxon>
    </lineage>
</organism>
<dbReference type="PANTHER" id="PTHR13803">
    <property type="entry name" value="SEC24-RELATED PROTEIN"/>
    <property type="match status" value="1"/>
</dbReference>
<evidence type="ECO:0000313" key="3">
    <source>
        <dbReference type="Proteomes" id="UP001152320"/>
    </source>
</evidence>
<dbReference type="OrthoDB" id="1724672at2759"/>
<dbReference type="GO" id="GO:0030127">
    <property type="term" value="C:COPII vesicle coat"/>
    <property type="evidence" value="ECO:0007669"/>
    <property type="project" value="InterPro"/>
</dbReference>
<feature type="region of interest" description="Disordered" evidence="1">
    <location>
        <begin position="137"/>
        <end position="206"/>
    </location>
</feature>
<dbReference type="GO" id="GO:0000149">
    <property type="term" value="F:SNARE binding"/>
    <property type="evidence" value="ECO:0007669"/>
    <property type="project" value="TreeGrafter"/>
</dbReference>
<dbReference type="SUPFAM" id="SSF82919">
    <property type="entry name" value="Zn-finger domain of Sec23/24"/>
    <property type="match status" value="1"/>
</dbReference>
<sequence length="842" mass="92048">MEFASSHVLNYDESDEEEIDDNYMKGTFALYQGLMVDNVMYGGIQPVTISGSSASADYDNPGFRKQGKSSAAPSSDDTYDNAIFDSSRQGQHTGPDGQIYDNAIFGKSAGGARLGYGSPVYDNPEQSVQQKLMPDEAYYDNPKMPKKTRKKIPVPWKSKNSQSQSQSQSQYYTSLPPVYTALGEGTGNQQQPPPLPPMRKPSQDQVASDYDYVGLRKDSKKVRRADTNIVAVKFDALAKPSQVQQGKPIICERCSAMLSHVSNVVEDDRGIFWKCEYCDLGNILSQTDADLPRHEDMTYVLSPGSESGDDTAIIFCVDISGSMAVTSEVPSGPNMRQNSETAARNLYHQEFSSTPQSPTLTEQIPNFGVSYVSRLQAMQSAIDEQLTKLEEVNPNKRVGIVAFNDTVTIIGDGTSPPIPLEGAGLTDFQSLTGLGTAMPLPLPVAEVKRCISDKVFSLTEGGQTALGPALLISVAMASQKAGSKVLICTDGLANVGMGLMQGVDDDVYQESVAFFEDVGFYARDSGVCVSVLTMEGEDCRVIELGNVADKTGGRVTVVDPLKLNETFGDVVHDSILATNVSAKMVLHRGLYFREDENEKCYINRNVGNVRADTEATFEFGVRRTRQKEVLYDNGGGTTFLQSEDDDDPIYDSVGAQQSMINGIEELPFQVQISYTGRDGGQYIRVITMNRPVTKDREFAEQNANVAIVGAHAAQNAAKLAVEGDFGQAQMSALVTQKLVERYAGQRGDDGEEIYGAYVASVAPMHHEINQAQKRELLEMGEYLSDIEEDEEIPAIQEKGEARGKKRVVSMKKKQRRKNISDRTASIFYKMKAATSHNFAAAI</sequence>
<dbReference type="SUPFAM" id="SSF53300">
    <property type="entry name" value="vWA-like"/>
    <property type="match status" value="1"/>
</dbReference>
<comment type="caution">
    <text evidence="2">The sequence shown here is derived from an EMBL/GenBank/DDBJ whole genome shotgun (WGS) entry which is preliminary data.</text>
</comment>
<feature type="region of interest" description="Disordered" evidence="1">
    <location>
        <begin position="58"/>
        <end position="102"/>
    </location>
</feature>
<name>A0A9Q1H253_HOLLE</name>
<evidence type="ECO:0000313" key="2">
    <source>
        <dbReference type="EMBL" id="KAJ8032397.1"/>
    </source>
</evidence>
<dbReference type="InterPro" id="IPR036465">
    <property type="entry name" value="vWFA_dom_sf"/>
</dbReference>
<dbReference type="Proteomes" id="UP001152320">
    <property type="component" value="Chromosome 12"/>
</dbReference>
<dbReference type="GO" id="GO:0006886">
    <property type="term" value="P:intracellular protein transport"/>
    <property type="evidence" value="ECO:0007669"/>
    <property type="project" value="InterPro"/>
</dbReference>
<accession>A0A9Q1H253</accession>
<dbReference type="AlphaFoldDB" id="A0A9Q1H253"/>
<proteinExistence type="predicted"/>
<dbReference type="GO" id="GO:0090110">
    <property type="term" value="P:COPII-coated vesicle cargo loading"/>
    <property type="evidence" value="ECO:0007669"/>
    <property type="project" value="TreeGrafter"/>
</dbReference>
<reference evidence="2" key="1">
    <citation type="submission" date="2021-10" db="EMBL/GenBank/DDBJ databases">
        <title>Tropical sea cucumber genome reveals ecological adaptation and Cuvierian tubules defense mechanism.</title>
        <authorList>
            <person name="Chen T."/>
        </authorList>
    </citation>
    <scope>NUCLEOTIDE SEQUENCE</scope>
    <source>
        <strain evidence="2">Nanhai2018</strain>
        <tissue evidence="2">Muscle</tissue>
    </source>
</reference>
<dbReference type="InterPro" id="IPR050550">
    <property type="entry name" value="SEC23_SEC24_subfamily"/>
</dbReference>
<feature type="compositionally biased region" description="Low complexity" evidence="1">
    <location>
        <begin position="161"/>
        <end position="170"/>
    </location>
</feature>
<protein>
    <submittedName>
        <fullName evidence="2">Circularly permutated Ras protein 1</fullName>
    </submittedName>
</protein>
<dbReference type="PANTHER" id="PTHR13803:SF36">
    <property type="entry name" value="TYPE A VON WILLEBRAND FACTOR DOMAIN-CONTAINING PROTEIN"/>
    <property type="match status" value="1"/>
</dbReference>
<dbReference type="EMBL" id="JAIZAY010000012">
    <property type="protein sequence ID" value="KAJ8032397.1"/>
    <property type="molecule type" value="Genomic_DNA"/>
</dbReference>
<dbReference type="Gene3D" id="3.40.50.410">
    <property type="entry name" value="von Willebrand factor, type A domain"/>
    <property type="match status" value="1"/>
</dbReference>
<dbReference type="GO" id="GO:0008270">
    <property type="term" value="F:zinc ion binding"/>
    <property type="evidence" value="ECO:0007669"/>
    <property type="project" value="InterPro"/>
</dbReference>
<keyword evidence="3" id="KW-1185">Reference proteome</keyword>
<gene>
    <name evidence="2" type="ORF">HOLleu_25914</name>
</gene>
<dbReference type="GO" id="GO:0070971">
    <property type="term" value="C:endoplasmic reticulum exit site"/>
    <property type="evidence" value="ECO:0007669"/>
    <property type="project" value="TreeGrafter"/>
</dbReference>
<evidence type="ECO:0000256" key="1">
    <source>
        <dbReference type="SAM" id="MobiDB-lite"/>
    </source>
</evidence>
<dbReference type="InterPro" id="IPR036174">
    <property type="entry name" value="Znf_Sec23_Sec24_sf"/>
</dbReference>